<dbReference type="SMART" id="SM00387">
    <property type="entry name" value="HATPase_c"/>
    <property type="match status" value="1"/>
</dbReference>
<dbReference type="PANTHER" id="PTHR43065">
    <property type="entry name" value="SENSOR HISTIDINE KINASE"/>
    <property type="match status" value="1"/>
</dbReference>
<dbReference type="SMART" id="SM00091">
    <property type="entry name" value="PAS"/>
    <property type="match status" value="1"/>
</dbReference>
<dbReference type="SUPFAM" id="SSF55874">
    <property type="entry name" value="ATPase domain of HSP90 chaperone/DNA topoisomerase II/histidine kinase"/>
    <property type="match status" value="1"/>
</dbReference>
<dbReference type="InterPro" id="IPR003661">
    <property type="entry name" value="HisK_dim/P_dom"/>
</dbReference>
<dbReference type="SUPFAM" id="SSF55785">
    <property type="entry name" value="PYP-like sensor domain (PAS domain)"/>
    <property type="match status" value="1"/>
</dbReference>
<dbReference type="Gene3D" id="3.30.450.20">
    <property type="entry name" value="PAS domain"/>
    <property type="match status" value="1"/>
</dbReference>
<dbReference type="InterPro" id="IPR000014">
    <property type="entry name" value="PAS"/>
</dbReference>
<dbReference type="InterPro" id="IPR013656">
    <property type="entry name" value="PAS_4"/>
</dbReference>
<evidence type="ECO:0000256" key="2">
    <source>
        <dbReference type="ARBA" id="ARBA00012438"/>
    </source>
</evidence>
<dbReference type="AlphaFoldDB" id="A0A1F6G4Q3"/>
<feature type="domain" description="Histidine kinase" evidence="5">
    <location>
        <begin position="204"/>
        <end position="439"/>
    </location>
</feature>
<dbReference type="SUPFAM" id="SSF47384">
    <property type="entry name" value="Homodimeric domain of signal transducing histidine kinase"/>
    <property type="match status" value="1"/>
</dbReference>
<dbReference type="Proteomes" id="UP000178449">
    <property type="component" value="Unassembled WGS sequence"/>
</dbReference>
<dbReference type="Gene3D" id="1.10.287.130">
    <property type="match status" value="1"/>
</dbReference>
<dbReference type="EC" id="2.7.13.3" evidence="2"/>
<evidence type="ECO:0000256" key="3">
    <source>
        <dbReference type="ARBA" id="ARBA00022553"/>
    </source>
</evidence>
<accession>A0A1F6G4Q3</accession>
<dbReference type="NCBIfam" id="TIGR00229">
    <property type="entry name" value="sensory_box"/>
    <property type="match status" value="1"/>
</dbReference>
<dbReference type="InterPro" id="IPR004358">
    <property type="entry name" value="Sig_transdc_His_kin-like_C"/>
</dbReference>
<gene>
    <name evidence="7" type="ORF">A2527_14315</name>
</gene>
<dbReference type="PANTHER" id="PTHR43065:SF42">
    <property type="entry name" value="TWO-COMPONENT SENSOR PPRA"/>
    <property type="match status" value="1"/>
</dbReference>
<evidence type="ECO:0000259" key="6">
    <source>
        <dbReference type="PROSITE" id="PS50112"/>
    </source>
</evidence>
<evidence type="ECO:0000256" key="1">
    <source>
        <dbReference type="ARBA" id="ARBA00000085"/>
    </source>
</evidence>
<evidence type="ECO:0000259" key="5">
    <source>
        <dbReference type="PROSITE" id="PS50109"/>
    </source>
</evidence>
<dbReference type="GO" id="GO:0000155">
    <property type="term" value="F:phosphorelay sensor kinase activity"/>
    <property type="evidence" value="ECO:0007669"/>
    <property type="project" value="InterPro"/>
</dbReference>
<comment type="caution">
    <text evidence="7">The sequence shown here is derived from an EMBL/GenBank/DDBJ whole genome shotgun (WGS) entry which is preliminary data.</text>
</comment>
<feature type="domain" description="PAS" evidence="6">
    <location>
        <begin position="55"/>
        <end position="100"/>
    </location>
</feature>
<evidence type="ECO:0000256" key="4">
    <source>
        <dbReference type="SAM" id="Coils"/>
    </source>
</evidence>
<dbReference type="InterPro" id="IPR036097">
    <property type="entry name" value="HisK_dim/P_sf"/>
</dbReference>
<dbReference type="CDD" id="cd00082">
    <property type="entry name" value="HisKA"/>
    <property type="match status" value="1"/>
</dbReference>
<dbReference type="Pfam" id="PF02518">
    <property type="entry name" value="HATPase_c"/>
    <property type="match status" value="1"/>
</dbReference>
<dbReference type="PROSITE" id="PS50109">
    <property type="entry name" value="HIS_KIN"/>
    <property type="match status" value="1"/>
</dbReference>
<evidence type="ECO:0000313" key="7">
    <source>
        <dbReference type="EMBL" id="OGG93096.1"/>
    </source>
</evidence>
<dbReference type="Pfam" id="PF08448">
    <property type="entry name" value="PAS_4"/>
    <property type="match status" value="1"/>
</dbReference>
<sequence length="442" mass="48980">MSETESAAKNTPEFSLLPEQESVWIEVIYQIDQAYAELVQTQVNLEASNEELAKARDFLVNIQRHMSDLLIVTSADARVIQVNQSFERLSGLSPDTVVNQPLESCFELGEENKLTRLLSNNRVIHRDLEIDLKTGGSPLRLSINSSPRFEADGAYAGLVLIGRPIGELQRAYKELERAHQELVQTQQQLIHAEKMASLGRLVAGVAHEMNNPFSFVFANLHILETYLEHLTLYLTRLEAGRSPTEIETLRQGLPIAKLLKDLKPLIDGSLEGTSRVEDIIAGLKQFSSSQAKERVQFDLAKMARTALGWVKGKLSLTFEDKMPPELWVWAPPGQINQVVLNLLQNAADALENQDQPRIELEAGTKGEESWLMVRDFGTGIKESDLSKIWEPFFTTKPIGQGTGLGLAISLGIVENLGGSIKAQNHPGGAEFILTLPTQGERG</sequence>
<reference evidence="7 8" key="1">
    <citation type="journal article" date="2016" name="Nat. Commun.">
        <title>Thousands of microbial genomes shed light on interconnected biogeochemical processes in an aquifer system.</title>
        <authorList>
            <person name="Anantharaman K."/>
            <person name="Brown C.T."/>
            <person name="Hug L.A."/>
            <person name="Sharon I."/>
            <person name="Castelle C.J."/>
            <person name="Probst A.J."/>
            <person name="Thomas B.C."/>
            <person name="Singh A."/>
            <person name="Wilkins M.J."/>
            <person name="Karaoz U."/>
            <person name="Brodie E.L."/>
            <person name="Williams K.H."/>
            <person name="Hubbard S.S."/>
            <person name="Banfield J.F."/>
        </authorList>
    </citation>
    <scope>NUCLEOTIDE SEQUENCE [LARGE SCALE GENOMIC DNA]</scope>
</reference>
<dbReference type="PROSITE" id="PS50112">
    <property type="entry name" value="PAS"/>
    <property type="match status" value="1"/>
</dbReference>
<keyword evidence="4" id="KW-0175">Coiled coil</keyword>
<dbReference type="STRING" id="1817772.A2527_14315"/>
<dbReference type="PRINTS" id="PR00344">
    <property type="entry name" value="BCTRLSENSOR"/>
</dbReference>
<dbReference type="EMBL" id="MFNE01000053">
    <property type="protein sequence ID" value="OGG93096.1"/>
    <property type="molecule type" value="Genomic_DNA"/>
</dbReference>
<proteinExistence type="predicted"/>
<dbReference type="InterPro" id="IPR036890">
    <property type="entry name" value="HATPase_C_sf"/>
</dbReference>
<organism evidence="7 8">
    <name type="scientific">Candidatus Lambdaproteobacteria bacterium RIFOXYD2_FULL_50_16</name>
    <dbReference type="NCBI Taxonomy" id="1817772"/>
    <lineage>
        <taxon>Bacteria</taxon>
        <taxon>Pseudomonadati</taxon>
        <taxon>Pseudomonadota</taxon>
        <taxon>Candidatus Lambdaproteobacteria</taxon>
    </lineage>
</organism>
<feature type="coiled-coil region" evidence="4">
    <location>
        <begin position="165"/>
        <end position="195"/>
    </location>
</feature>
<dbReference type="InterPro" id="IPR003594">
    <property type="entry name" value="HATPase_dom"/>
</dbReference>
<evidence type="ECO:0000313" key="8">
    <source>
        <dbReference type="Proteomes" id="UP000178449"/>
    </source>
</evidence>
<dbReference type="CDD" id="cd00130">
    <property type="entry name" value="PAS"/>
    <property type="match status" value="1"/>
</dbReference>
<dbReference type="Gene3D" id="3.30.565.10">
    <property type="entry name" value="Histidine kinase-like ATPase, C-terminal domain"/>
    <property type="match status" value="1"/>
</dbReference>
<name>A0A1F6G4Q3_9PROT</name>
<comment type="catalytic activity">
    <reaction evidence="1">
        <text>ATP + protein L-histidine = ADP + protein N-phospho-L-histidine.</text>
        <dbReference type="EC" id="2.7.13.3"/>
    </reaction>
</comment>
<dbReference type="SMART" id="SM00388">
    <property type="entry name" value="HisKA"/>
    <property type="match status" value="1"/>
</dbReference>
<dbReference type="InterPro" id="IPR005467">
    <property type="entry name" value="His_kinase_dom"/>
</dbReference>
<protein>
    <recommendedName>
        <fullName evidence="2">histidine kinase</fullName>
        <ecNumber evidence="2">2.7.13.3</ecNumber>
    </recommendedName>
</protein>
<keyword evidence="3" id="KW-0597">Phosphoprotein</keyword>
<dbReference type="InterPro" id="IPR035965">
    <property type="entry name" value="PAS-like_dom_sf"/>
</dbReference>